<dbReference type="RefSeq" id="WP_189937408.1">
    <property type="nucleotide sequence ID" value="NZ_BNCD01000024.1"/>
</dbReference>
<evidence type="ECO:0000256" key="1">
    <source>
        <dbReference type="ARBA" id="ARBA00023002"/>
    </source>
</evidence>
<keyword evidence="5" id="KW-1185">Reference proteome</keyword>
<comment type="caution">
    <text evidence="4">The sequence shown here is derived from an EMBL/GenBank/DDBJ whole genome shotgun (WGS) entry which is preliminary data.</text>
</comment>
<dbReference type="SUPFAM" id="SSF55347">
    <property type="entry name" value="Glyceraldehyde-3-phosphate dehydrogenase-like, C-terminal domain"/>
    <property type="match status" value="1"/>
</dbReference>
<dbReference type="Pfam" id="PF01408">
    <property type="entry name" value="GFO_IDH_MocA"/>
    <property type="match status" value="1"/>
</dbReference>
<dbReference type="AlphaFoldDB" id="A0A919GN38"/>
<dbReference type="InterPro" id="IPR000683">
    <property type="entry name" value="Gfo/Idh/MocA-like_OxRdtase_N"/>
</dbReference>
<dbReference type="Pfam" id="PF22725">
    <property type="entry name" value="GFO_IDH_MocA_C3"/>
    <property type="match status" value="1"/>
</dbReference>
<evidence type="ECO:0000259" key="2">
    <source>
        <dbReference type="Pfam" id="PF01408"/>
    </source>
</evidence>
<dbReference type="InterPro" id="IPR055170">
    <property type="entry name" value="GFO_IDH_MocA-like_dom"/>
</dbReference>
<feature type="domain" description="Gfo/Idh/MocA-like oxidoreductase N-terminal" evidence="2">
    <location>
        <begin position="8"/>
        <end position="126"/>
    </location>
</feature>
<dbReference type="EMBL" id="BNCD01000024">
    <property type="protein sequence ID" value="GHH86730.1"/>
    <property type="molecule type" value="Genomic_DNA"/>
</dbReference>
<evidence type="ECO:0008006" key="6">
    <source>
        <dbReference type="Google" id="ProtNLM"/>
    </source>
</evidence>
<dbReference type="Gene3D" id="3.40.50.720">
    <property type="entry name" value="NAD(P)-binding Rossmann-like Domain"/>
    <property type="match status" value="1"/>
</dbReference>
<keyword evidence="1" id="KW-0560">Oxidoreductase</keyword>
<name>A0A919GN38_9ACTN</name>
<gene>
    <name evidence="4" type="ORF">GCM10018793_59780</name>
</gene>
<feature type="domain" description="GFO/IDH/MocA-like oxidoreductase" evidence="3">
    <location>
        <begin position="156"/>
        <end position="243"/>
    </location>
</feature>
<dbReference type="GO" id="GO:0016491">
    <property type="term" value="F:oxidoreductase activity"/>
    <property type="evidence" value="ECO:0007669"/>
    <property type="project" value="UniProtKB-KW"/>
</dbReference>
<dbReference type="PANTHER" id="PTHR43818:SF11">
    <property type="entry name" value="BCDNA.GH03377"/>
    <property type="match status" value="1"/>
</dbReference>
<reference evidence="4" key="1">
    <citation type="journal article" date="2014" name="Int. J. Syst. Evol. Microbiol.">
        <title>Complete genome sequence of Corynebacterium casei LMG S-19264T (=DSM 44701T), isolated from a smear-ripened cheese.</title>
        <authorList>
            <consortium name="US DOE Joint Genome Institute (JGI-PGF)"/>
            <person name="Walter F."/>
            <person name="Albersmeier A."/>
            <person name="Kalinowski J."/>
            <person name="Ruckert C."/>
        </authorList>
    </citation>
    <scope>NUCLEOTIDE SEQUENCE</scope>
    <source>
        <strain evidence="4">JCM 5069</strain>
    </source>
</reference>
<dbReference type="InterPro" id="IPR036291">
    <property type="entry name" value="NAD(P)-bd_dom_sf"/>
</dbReference>
<protein>
    <recommendedName>
        <fullName evidence="6">Oxidoreductase</fullName>
    </recommendedName>
</protein>
<evidence type="ECO:0000259" key="3">
    <source>
        <dbReference type="Pfam" id="PF22725"/>
    </source>
</evidence>
<dbReference type="SUPFAM" id="SSF51735">
    <property type="entry name" value="NAD(P)-binding Rossmann-fold domains"/>
    <property type="match status" value="1"/>
</dbReference>
<dbReference type="InterPro" id="IPR050463">
    <property type="entry name" value="Gfo/Idh/MocA_oxidrdct_glycsds"/>
</dbReference>
<evidence type="ECO:0000313" key="4">
    <source>
        <dbReference type="EMBL" id="GHH86730.1"/>
    </source>
</evidence>
<dbReference type="Proteomes" id="UP000603708">
    <property type="component" value="Unassembled WGS sequence"/>
</dbReference>
<dbReference type="Gene3D" id="3.30.360.10">
    <property type="entry name" value="Dihydrodipicolinate Reductase, domain 2"/>
    <property type="match status" value="1"/>
</dbReference>
<proteinExistence type="predicted"/>
<organism evidence="4 5">
    <name type="scientific">Streptomyces sulfonofaciens</name>
    <dbReference type="NCBI Taxonomy" id="68272"/>
    <lineage>
        <taxon>Bacteria</taxon>
        <taxon>Bacillati</taxon>
        <taxon>Actinomycetota</taxon>
        <taxon>Actinomycetes</taxon>
        <taxon>Kitasatosporales</taxon>
        <taxon>Streptomycetaceae</taxon>
        <taxon>Streptomyces</taxon>
    </lineage>
</organism>
<evidence type="ECO:0000313" key="5">
    <source>
        <dbReference type="Proteomes" id="UP000603708"/>
    </source>
</evidence>
<dbReference type="GO" id="GO:0000166">
    <property type="term" value="F:nucleotide binding"/>
    <property type="evidence" value="ECO:0007669"/>
    <property type="project" value="InterPro"/>
</dbReference>
<sequence length="332" mass="34757">MAGISSRLRVAVIGLGWIGEAHLADLAGRDDVTIAAVHDVDPTRVSDCADRFGARGYTDAAELFAHELLDAVWICTPPQHHLDPTLLAVSHGVPVYLEKPVARERADALRIVEAVADSGLVCAVGYQWHALDLLTTVRGELAGRPAGFLLGQSFGPTAARPWFLDRSQGGGNLLERGSHHIDLVRAVAGEVTAVQAAASTVRLARPEAGEGDIDDALTLVLHLASGAIATIVVAWTRDDGPARYGLDVVASESVFRIELDPRFRLSGRSGGGDIDERASCAPFTASITKFLDAVRAGDPGAVACTPADALRTLEVALAGEEALASGATVRVS</sequence>
<dbReference type="PANTHER" id="PTHR43818">
    <property type="entry name" value="BCDNA.GH03377"/>
    <property type="match status" value="1"/>
</dbReference>
<reference evidence="4" key="2">
    <citation type="submission" date="2020-09" db="EMBL/GenBank/DDBJ databases">
        <authorList>
            <person name="Sun Q."/>
            <person name="Ohkuma M."/>
        </authorList>
    </citation>
    <scope>NUCLEOTIDE SEQUENCE</scope>
    <source>
        <strain evidence="4">JCM 5069</strain>
    </source>
</reference>
<accession>A0A919GN38</accession>